<dbReference type="Gene3D" id="3.40.190.10">
    <property type="entry name" value="Periplasmic binding protein-like II"/>
    <property type="match status" value="1"/>
</dbReference>
<dbReference type="OrthoDB" id="9796817at2"/>
<dbReference type="RefSeq" id="WP_068725667.1">
    <property type="nucleotide sequence ID" value="NZ_LSKU01000001.1"/>
</dbReference>
<evidence type="ECO:0000256" key="2">
    <source>
        <dbReference type="ARBA" id="ARBA00022448"/>
    </source>
</evidence>
<dbReference type="CDD" id="cd08493">
    <property type="entry name" value="PBP2_DppA_like"/>
    <property type="match status" value="1"/>
</dbReference>
<protein>
    <submittedName>
        <fullName evidence="6">Peptide ABC transporter substrate-binding protein</fullName>
    </submittedName>
</protein>
<keyword evidence="7" id="KW-1185">Reference proteome</keyword>
<comment type="similarity">
    <text evidence="1">Belongs to the bacterial solute-binding protein 5 family.</text>
</comment>
<dbReference type="PROSITE" id="PS51257">
    <property type="entry name" value="PROKAR_LIPOPROTEIN"/>
    <property type="match status" value="1"/>
</dbReference>
<gene>
    <name evidence="6" type="ORF">U473_09525</name>
</gene>
<feature type="chain" id="PRO_5038663368" evidence="4">
    <location>
        <begin position="21"/>
        <end position="543"/>
    </location>
</feature>
<evidence type="ECO:0000259" key="5">
    <source>
        <dbReference type="Pfam" id="PF00496"/>
    </source>
</evidence>
<dbReference type="InterPro" id="IPR000914">
    <property type="entry name" value="SBP_5_dom"/>
</dbReference>
<keyword evidence="2" id="KW-0813">Transport</keyword>
<feature type="domain" description="Solute-binding protein family 5" evidence="5">
    <location>
        <begin position="86"/>
        <end position="459"/>
    </location>
</feature>
<feature type="signal peptide" evidence="4">
    <location>
        <begin position="1"/>
        <end position="20"/>
    </location>
</feature>
<keyword evidence="3 4" id="KW-0732">Signal</keyword>
<comment type="caution">
    <text evidence="6">The sequence shown here is derived from an EMBL/GenBank/DDBJ whole genome shotgun (WGS) entry which is preliminary data.</text>
</comment>
<evidence type="ECO:0000313" key="7">
    <source>
        <dbReference type="Proteomes" id="UP000070352"/>
    </source>
</evidence>
<organism evidence="6 7">
    <name type="scientific">Tepidibacillus decaturensis</name>
    <dbReference type="NCBI Taxonomy" id="1413211"/>
    <lineage>
        <taxon>Bacteria</taxon>
        <taxon>Bacillati</taxon>
        <taxon>Bacillota</taxon>
        <taxon>Bacilli</taxon>
        <taxon>Bacillales</taxon>
        <taxon>Bacillaceae</taxon>
        <taxon>Tepidibacillus</taxon>
    </lineage>
</organism>
<dbReference type="PANTHER" id="PTHR30290">
    <property type="entry name" value="PERIPLASMIC BINDING COMPONENT OF ABC TRANSPORTER"/>
    <property type="match status" value="1"/>
</dbReference>
<dbReference type="AlphaFoldDB" id="A0A135L5B8"/>
<dbReference type="STRING" id="1413211.U473_09525"/>
<dbReference type="Pfam" id="PF00496">
    <property type="entry name" value="SBP_bac_5"/>
    <property type="match status" value="1"/>
</dbReference>
<dbReference type="GO" id="GO:0015833">
    <property type="term" value="P:peptide transport"/>
    <property type="evidence" value="ECO:0007669"/>
    <property type="project" value="TreeGrafter"/>
</dbReference>
<evidence type="ECO:0000256" key="3">
    <source>
        <dbReference type="ARBA" id="ARBA00022729"/>
    </source>
</evidence>
<dbReference type="EMBL" id="LSKU01000001">
    <property type="protein sequence ID" value="KXG44215.1"/>
    <property type="molecule type" value="Genomic_DNA"/>
</dbReference>
<evidence type="ECO:0000256" key="1">
    <source>
        <dbReference type="ARBA" id="ARBA00005695"/>
    </source>
</evidence>
<evidence type="ECO:0000256" key="4">
    <source>
        <dbReference type="SAM" id="SignalP"/>
    </source>
</evidence>
<dbReference type="PIRSF" id="PIRSF002741">
    <property type="entry name" value="MppA"/>
    <property type="match status" value="1"/>
</dbReference>
<dbReference type="GO" id="GO:1904680">
    <property type="term" value="F:peptide transmembrane transporter activity"/>
    <property type="evidence" value="ECO:0007669"/>
    <property type="project" value="TreeGrafter"/>
</dbReference>
<evidence type="ECO:0000313" key="6">
    <source>
        <dbReference type="EMBL" id="KXG44215.1"/>
    </source>
</evidence>
<accession>A0A135L5B8</accession>
<dbReference type="GO" id="GO:0043190">
    <property type="term" value="C:ATP-binding cassette (ABC) transporter complex"/>
    <property type="evidence" value="ECO:0007669"/>
    <property type="project" value="InterPro"/>
</dbReference>
<dbReference type="GO" id="GO:0042597">
    <property type="term" value="C:periplasmic space"/>
    <property type="evidence" value="ECO:0007669"/>
    <property type="project" value="UniProtKB-ARBA"/>
</dbReference>
<sequence length="543" mass="60740">MKKGLSFILAILVLLSVVLAGCGSKETTAPKENQEQQEAEVQSTLVFGRGGDSVSLDPANVTDGESLNVTKNIFDTLVDYKEGNTEIEPALAEKWEASEDGLTWTFYLKQGVKFHDGTDFNADAVVFNFNRWMDKENPYHQGDFPYYGYMFGGYKGDEGHVIKEVVAKDPYTVEIQLNKPQGPFLNNIAMTAFAIASPDAIKKYGDKFGENPVGTGPFVFKQWIRNDKIVLEKNPNYWVQGYPLLNQLIFKSIPDNQARFTALQSGDIDMMDGVNPDDVTLAEKNADLQVWLRPSMNVGYLAFNTEKPPFDNVKVRQALSMAVNKQALINAFYNGLAEPAKNPMPPSLWGYNDAVQDYAYNLDEAKKLLAEAGYPDGFTTDLWYMPVPRPYIPQGKKIAEAMQAEFEKIGVKTNLVTEEWATYLEKTGKGEHSMALLGWTGDNGDPDNFLYVLLDKDNAKAPDAGNISFYKNDQLHEILIKAQQSSDVNERTELYKQAQEIIHNDAPWVPLVHSTPPLLGKKNIVGFNPHPTGSDKFTKVHFE</sequence>
<reference evidence="6 7" key="1">
    <citation type="submission" date="2016-02" db="EMBL/GenBank/DDBJ databases">
        <title>Draft Genome for Tepidibacillus decaturensis nov. sp. Strain Z9, an Anaerobic, Moderately Thermophilic and Heterotrophic Bacterium from Deep Subsurface of the Illinois Basin, USA.</title>
        <authorList>
            <person name="Dong Y."/>
            <person name="Chang J.Y."/>
            <person name="Sanford R."/>
            <person name="Fouke B.W."/>
        </authorList>
    </citation>
    <scope>NUCLEOTIDE SEQUENCE [LARGE SCALE GENOMIC DNA]</scope>
    <source>
        <strain evidence="6 7">Z9</strain>
    </source>
</reference>
<dbReference type="Proteomes" id="UP000070352">
    <property type="component" value="Unassembled WGS sequence"/>
</dbReference>
<dbReference type="Gene3D" id="3.90.76.10">
    <property type="entry name" value="Dipeptide-binding Protein, Domain 1"/>
    <property type="match status" value="1"/>
</dbReference>
<dbReference type="InterPro" id="IPR030678">
    <property type="entry name" value="Peptide/Ni-bd"/>
</dbReference>
<dbReference type="InterPro" id="IPR039424">
    <property type="entry name" value="SBP_5"/>
</dbReference>
<name>A0A135L5B8_9BACI</name>
<proteinExistence type="inferred from homology"/>
<dbReference type="SUPFAM" id="SSF53850">
    <property type="entry name" value="Periplasmic binding protein-like II"/>
    <property type="match status" value="1"/>
</dbReference>
<dbReference type="PANTHER" id="PTHR30290:SF9">
    <property type="entry name" value="OLIGOPEPTIDE-BINDING PROTEIN APPA"/>
    <property type="match status" value="1"/>
</dbReference>
<dbReference type="Gene3D" id="3.10.105.10">
    <property type="entry name" value="Dipeptide-binding Protein, Domain 3"/>
    <property type="match status" value="1"/>
</dbReference>